<evidence type="ECO:0000256" key="5">
    <source>
        <dbReference type="ARBA" id="ARBA00022989"/>
    </source>
</evidence>
<organism evidence="9 10">
    <name type="scientific">Desulfosarcina widdelii</name>
    <dbReference type="NCBI Taxonomy" id="947919"/>
    <lineage>
        <taxon>Bacteria</taxon>
        <taxon>Pseudomonadati</taxon>
        <taxon>Thermodesulfobacteriota</taxon>
        <taxon>Desulfobacteria</taxon>
        <taxon>Desulfobacterales</taxon>
        <taxon>Desulfosarcinaceae</taxon>
        <taxon>Desulfosarcina</taxon>
    </lineage>
</organism>
<dbReference type="InterPro" id="IPR036291">
    <property type="entry name" value="NAD(P)-bd_dom_sf"/>
</dbReference>
<evidence type="ECO:0000256" key="2">
    <source>
        <dbReference type="ARBA" id="ARBA00006464"/>
    </source>
</evidence>
<evidence type="ECO:0000256" key="4">
    <source>
        <dbReference type="ARBA" id="ARBA00022692"/>
    </source>
</evidence>
<dbReference type="Proteomes" id="UP000427769">
    <property type="component" value="Chromosome"/>
</dbReference>
<evidence type="ECO:0000259" key="8">
    <source>
        <dbReference type="Pfam" id="PF02397"/>
    </source>
</evidence>
<name>A0A5K7Z3V1_9BACT</name>
<dbReference type="PANTHER" id="PTHR30576:SF0">
    <property type="entry name" value="UNDECAPRENYL-PHOSPHATE N-ACETYLGALACTOSAMINYL 1-PHOSPHATE TRANSFERASE-RELATED"/>
    <property type="match status" value="1"/>
</dbReference>
<evidence type="ECO:0000256" key="6">
    <source>
        <dbReference type="ARBA" id="ARBA00023136"/>
    </source>
</evidence>
<reference evidence="9 10" key="1">
    <citation type="submission" date="2019-11" db="EMBL/GenBank/DDBJ databases">
        <title>Comparative genomics of hydrocarbon-degrading Desulfosarcina strains.</title>
        <authorList>
            <person name="Watanabe M."/>
            <person name="Kojima H."/>
            <person name="Fukui M."/>
        </authorList>
    </citation>
    <scope>NUCLEOTIDE SEQUENCE [LARGE SCALE GENOMIC DNA]</scope>
    <source>
        <strain evidence="9 10">PP31</strain>
    </source>
</reference>
<keyword evidence="4 7" id="KW-0812">Transmembrane</keyword>
<sequence>MENGNSRLLFITDLVIMFACFFFVFKYYTGGTMVPLKGNILMGLIVIYWFLISVNSNILRINRLSNITSVTKDILIAYSVLSTITIATVAIFGQFRPNDKLILYPLLFGALSSTSLRLLYMVISKHRLKLGHQQKAVVLIGSGNAAKQIIATLLTTPELGFRIQGVLSDSDPGLPIRGLYAGKLSRFPDILRSHRIDEVIIAEPSSKTHAIKRIIDRCEVEGLRFCIVPDFYNLIPKWTVLNGLGNLPVIAARNEPLNIFSNQLIKRCFDVIVSSIGLLALSPLFLIIGVGIKISSPGPILFRQKRIGNNNAEFTLFKFRSMIVQPPQDSDTIWTIPDDKRITPFGKAIRQTNLDELPQLLNVLAGDMSIVGPRPEREHFVEKFSREIHSYRVRHLVKSGITGLAQANGWRGNTSIQKRIENDLYYLEHWSLWLDLKIIFMTFLNREAWKNAI</sequence>
<accession>A0A5K7Z3V1</accession>
<dbReference type="NCBIfam" id="TIGR03023">
    <property type="entry name" value="WcaJ_sugtrans"/>
    <property type="match status" value="1"/>
</dbReference>
<comment type="subcellular location">
    <subcellularLocation>
        <location evidence="1">Membrane</location>
        <topology evidence="1">Multi-pass membrane protein</topology>
    </subcellularLocation>
</comment>
<dbReference type="KEGG" id="dwd:DSCW_30750"/>
<dbReference type="Pfam" id="PF13727">
    <property type="entry name" value="CoA_binding_3"/>
    <property type="match status" value="1"/>
</dbReference>
<feature type="transmembrane region" description="Helical" evidence="7">
    <location>
        <begin position="40"/>
        <end position="62"/>
    </location>
</feature>
<dbReference type="GO" id="GO:0016020">
    <property type="term" value="C:membrane"/>
    <property type="evidence" value="ECO:0007669"/>
    <property type="project" value="UniProtKB-SubCell"/>
</dbReference>
<evidence type="ECO:0000313" key="10">
    <source>
        <dbReference type="Proteomes" id="UP000427769"/>
    </source>
</evidence>
<dbReference type="AlphaFoldDB" id="A0A5K7Z3V1"/>
<keyword evidence="3 9" id="KW-0808">Transferase</keyword>
<feature type="domain" description="Bacterial sugar transferase" evidence="8">
    <location>
        <begin position="266"/>
        <end position="444"/>
    </location>
</feature>
<gene>
    <name evidence="9" type="ORF">DSCW_30750</name>
</gene>
<comment type="similarity">
    <text evidence="2">Belongs to the bacterial sugar transferase family.</text>
</comment>
<keyword evidence="5 7" id="KW-1133">Transmembrane helix</keyword>
<dbReference type="PANTHER" id="PTHR30576">
    <property type="entry name" value="COLANIC BIOSYNTHESIS UDP-GLUCOSE LIPID CARRIER TRANSFERASE"/>
    <property type="match status" value="1"/>
</dbReference>
<evidence type="ECO:0000256" key="3">
    <source>
        <dbReference type="ARBA" id="ARBA00022679"/>
    </source>
</evidence>
<dbReference type="InterPro" id="IPR017475">
    <property type="entry name" value="EPS_sugar_tfrase"/>
</dbReference>
<dbReference type="OrthoDB" id="9808602at2"/>
<dbReference type="InterPro" id="IPR017473">
    <property type="entry name" value="Undecaprenyl-P_gluc_Ptfrase"/>
</dbReference>
<dbReference type="InterPro" id="IPR003362">
    <property type="entry name" value="Bact_transf"/>
</dbReference>
<evidence type="ECO:0000256" key="1">
    <source>
        <dbReference type="ARBA" id="ARBA00004141"/>
    </source>
</evidence>
<protein>
    <submittedName>
        <fullName evidence="9">Undecaprenyl-phosphate glucose phosphotransferase</fullName>
    </submittedName>
</protein>
<dbReference type="RefSeq" id="WP_155304559.1">
    <property type="nucleotide sequence ID" value="NZ_AP021875.1"/>
</dbReference>
<feature type="transmembrane region" description="Helical" evidence="7">
    <location>
        <begin position="101"/>
        <end position="120"/>
    </location>
</feature>
<keyword evidence="6 7" id="KW-0472">Membrane</keyword>
<feature type="transmembrane region" description="Helical" evidence="7">
    <location>
        <begin position="7"/>
        <end position="28"/>
    </location>
</feature>
<dbReference type="GO" id="GO:0016780">
    <property type="term" value="F:phosphotransferase activity, for other substituted phosphate groups"/>
    <property type="evidence" value="ECO:0007669"/>
    <property type="project" value="TreeGrafter"/>
</dbReference>
<dbReference type="Gene3D" id="3.40.50.720">
    <property type="entry name" value="NAD(P)-binding Rossmann-like Domain"/>
    <property type="match status" value="1"/>
</dbReference>
<feature type="transmembrane region" description="Helical" evidence="7">
    <location>
        <begin position="74"/>
        <end position="95"/>
    </location>
</feature>
<evidence type="ECO:0000256" key="7">
    <source>
        <dbReference type="SAM" id="Phobius"/>
    </source>
</evidence>
<feature type="transmembrane region" description="Helical" evidence="7">
    <location>
        <begin position="271"/>
        <end position="292"/>
    </location>
</feature>
<dbReference type="EMBL" id="AP021875">
    <property type="protein sequence ID" value="BBO75658.1"/>
    <property type="molecule type" value="Genomic_DNA"/>
</dbReference>
<proteinExistence type="inferred from homology"/>
<dbReference type="NCBIfam" id="TIGR03025">
    <property type="entry name" value="EPS_sugtrans"/>
    <property type="match status" value="1"/>
</dbReference>
<keyword evidence="10" id="KW-1185">Reference proteome</keyword>
<dbReference type="Pfam" id="PF02397">
    <property type="entry name" value="Bac_transf"/>
    <property type="match status" value="1"/>
</dbReference>
<evidence type="ECO:0000313" key="9">
    <source>
        <dbReference type="EMBL" id="BBO75658.1"/>
    </source>
</evidence>
<dbReference type="SUPFAM" id="SSF51735">
    <property type="entry name" value="NAD(P)-binding Rossmann-fold domains"/>
    <property type="match status" value="1"/>
</dbReference>